<feature type="transmembrane region" description="Helical" evidence="8">
    <location>
        <begin position="286"/>
        <end position="309"/>
    </location>
</feature>
<dbReference type="InterPro" id="IPR038731">
    <property type="entry name" value="RgtA/B/C-like"/>
</dbReference>
<feature type="transmembrane region" description="Helical" evidence="8">
    <location>
        <begin position="414"/>
        <end position="431"/>
    </location>
</feature>
<dbReference type="EMBL" id="CP042425">
    <property type="protein sequence ID" value="QEL19469.1"/>
    <property type="molecule type" value="Genomic_DNA"/>
</dbReference>
<proteinExistence type="predicted"/>
<evidence type="ECO:0000256" key="4">
    <source>
        <dbReference type="ARBA" id="ARBA00022679"/>
    </source>
</evidence>
<evidence type="ECO:0000256" key="8">
    <source>
        <dbReference type="SAM" id="Phobius"/>
    </source>
</evidence>
<evidence type="ECO:0000256" key="3">
    <source>
        <dbReference type="ARBA" id="ARBA00022676"/>
    </source>
</evidence>
<dbReference type="OrthoDB" id="207594at2"/>
<keyword evidence="4 10" id="KW-0808">Transferase</keyword>
<keyword evidence="5 8" id="KW-0812">Transmembrane</keyword>
<name>A0A5C1AJ43_9BACT</name>
<sequence>MDVVDAPCSEGTGSWFGGRVAVGVLVVAAVALFLVRLGDRAVVSEEVRWAEIAREMRQSGDFLHPTVNGRAYPDKPVGSYWLIVLASHLTGGVDETAARLPSALAGVIGVWVVTVLGRRLYGGRASVFAGAVLATSFGFVFYARRATADVETVTGVLIAVWLYDRAMGKAGPWVIGLWLWMAAVSLTKGLLGFALPIAVFGIHGLWTAWADHCEPATIRSLLAAGVASNRWFLNRWTLLALPLGVIAYLVPFGLALGQGGDEGALGMVWRENVRRFFAPHNHLGPVYLYLGAVFVLASPWSAFLPAAVVPLQRGAGNRGDRLARAYFWAVFLFFTASASRRSYYLLPILPAAALLIGRVLAAGPNELRGPARRLRAAGWAVIGTATALSGAAILPPSWVLPAPYDQLPPLPGRGFLAVGWVVAVVVMVVVARKGSAARVGPAMCGVWLALFYVFAVAYPAADELRPRQDFLAVVRDRTAADPTRLALFHASDTVFDLGRTAPEFLTSDELTAAVTAGRVRWVVAPRRHLVGVELRAAVIAEEAVHPWETQERIANKLSLVELTP</sequence>
<feature type="transmembrane region" description="Helical" evidence="8">
    <location>
        <begin position="344"/>
        <end position="364"/>
    </location>
</feature>
<dbReference type="PANTHER" id="PTHR33908">
    <property type="entry name" value="MANNOSYLTRANSFERASE YKCB-RELATED"/>
    <property type="match status" value="1"/>
</dbReference>
<keyword evidence="2" id="KW-1003">Cell membrane</keyword>
<feature type="transmembrane region" description="Helical" evidence="8">
    <location>
        <begin position="20"/>
        <end position="38"/>
    </location>
</feature>
<dbReference type="PANTHER" id="PTHR33908:SF3">
    <property type="entry name" value="UNDECAPRENYL PHOSPHATE-ALPHA-4-AMINO-4-DEOXY-L-ARABINOSE ARABINOSYL TRANSFERASE"/>
    <property type="match status" value="1"/>
</dbReference>
<dbReference type="AlphaFoldDB" id="A0A5C1AJ43"/>
<reference evidence="11" key="1">
    <citation type="submission" date="2019-08" db="EMBL/GenBank/DDBJ databases">
        <title>Limnoglobus roseus gen. nov., sp. nov., a novel freshwater planctomycete with a giant genome from the family Gemmataceae.</title>
        <authorList>
            <person name="Kulichevskaya I.S."/>
            <person name="Naumoff D.G."/>
            <person name="Miroshnikov K."/>
            <person name="Ivanova A."/>
            <person name="Philippov D.A."/>
            <person name="Hakobyan A."/>
            <person name="Rijpstra I.C."/>
            <person name="Sinninghe Damste J.S."/>
            <person name="Liesack W."/>
            <person name="Dedysh S.N."/>
        </authorList>
    </citation>
    <scope>NUCLEOTIDE SEQUENCE [LARGE SCALE GENOMIC DNA]</scope>
    <source>
        <strain evidence="11">PX52</strain>
    </source>
</reference>
<feature type="transmembrane region" description="Helical" evidence="8">
    <location>
        <begin position="238"/>
        <end position="257"/>
    </location>
</feature>
<evidence type="ECO:0000256" key="7">
    <source>
        <dbReference type="ARBA" id="ARBA00023136"/>
    </source>
</evidence>
<feature type="transmembrane region" description="Helical" evidence="8">
    <location>
        <begin position="321"/>
        <end position="338"/>
    </location>
</feature>
<evidence type="ECO:0000256" key="1">
    <source>
        <dbReference type="ARBA" id="ARBA00004651"/>
    </source>
</evidence>
<keyword evidence="7 8" id="KW-0472">Membrane</keyword>
<dbReference type="GO" id="GO:0009103">
    <property type="term" value="P:lipopolysaccharide biosynthetic process"/>
    <property type="evidence" value="ECO:0007669"/>
    <property type="project" value="UniProtKB-ARBA"/>
</dbReference>
<dbReference type="InterPro" id="IPR050297">
    <property type="entry name" value="LipidA_mod_glycosyltrf_83"/>
</dbReference>
<evidence type="ECO:0000313" key="11">
    <source>
        <dbReference type="Proteomes" id="UP000324974"/>
    </source>
</evidence>
<feature type="domain" description="Glycosyltransferase RgtA/B/C/D-like" evidence="9">
    <location>
        <begin position="74"/>
        <end position="200"/>
    </location>
</feature>
<evidence type="ECO:0000256" key="6">
    <source>
        <dbReference type="ARBA" id="ARBA00022989"/>
    </source>
</evidence>
<evidence type="ECO:0000256" key="2">
    <source>
        <dbReference type="ARBA" id="ARBA00022475"/>
    </source>
</evidence>
<keyword evidence="11" id="KW-1185">Reference proteome</keyword>
<organism evidence="10 11">
    <name type="scientific">Limnoglobus roseus</name>
    <dbReference type="NCBI Taxonomy" id="2598579"/>
    <lineage>
        <taxon>Bacteria</taxon>
        <taxon>Pseudomonadati</taxon>
        <taxon>Planctomycetota</taxon>
        <taxon>Planctomycetia</taxon>
        <taxon>Gemmatales</taxon>
        <taxon>Gemmataceae</taxon>
        <taxon>Limnoglobus</taxon>
    </lineage>
</organism>
<gene>
    <name evidence="10" type="ORF">PX52LOC_06542</name>
</gene>
<dbReference type="GO" id="GO:0005886">
    <property type="term" value="C:plasma membrane"/>
    <property type="evidence" value="ECO:0007669"/>
    <property type="project" value="UniProtKB-SubCell"/>
</dbReference>
<evidence type="ECO:0000256" key="5">
    <source>
        <dbReference type="ARBA" id="ARBA00022692"/>
    </source>
</evidence>
<dbReference type="RefSeq" id="WP_149113854.1">
    <property type="nucleotide sequence ID" value="NZ_CP042425.1"/>
</dbReference>
<keyword evidence="6 8" id="KW-1133">Transmembrane helix</keyword>
<evidence type="ECO:0000259" key="9">
    <source>
        <dbReference type="Pfam" id="PF13231"/>
    </source>
</evidence>
<feature type="transmembrane region" description="Helical" evidence="8">
    <location>
        <begin position="177"/>
        <end position="202"/>
    </location>
</feature>
<dbReference type="GO" id="GO:0010041">
    <property type="term" value="P:response to iron(III) ion"/>
    <property type="evidence" value="ECO:0007669"/>
    <property type="project" value="TreeGrafter"/>
</dbReference>
<feature type="transmembrane region" description="Helical" evidence="8">
    <location>
        <begin position="376"/>
        <end position="394"/>
    </location>
</feature>
<keyword evidence="3" id="KW-0328">Glycosyltransferase</keyword>
<feature type="transmembrane region" description="Helical" evidence="8">
    <location>
        <begin position="125"/>
        <end position="143"/>
    </location>
</feature>
<dbReference type="KEGG" id="lrs:PX52LOC_06542"/>
<dbReference type="Proteomes" id="UP000324974">
    <property type="component" value="Chromosome"/>
</dbReference>
<evidence type="ECO:0000313" key="10">
    <source>
        <dbReference type="EMBL" id="QEL19469.1"/>
    </source>
</evidence>
<dbReference type="Pfam" id="PF13231">
    <property type="entry name" value="PMT_2"/>
    <property type="match status" value="1"/>
</dbReference>
<protein>
    <submittedName>
        <fullName evidence="10">GT83 family glycosyltransferase</fullName>
    </submittedName>
</protein>
<comment type="subcellular location">
    <subcellularLocation>
        <location evidence="1">Cell membrane</location>
        <topology evidence="1">Multi-pass membrane protein</topology>
    </subcellularLocation>
</comment>
<feature type="transmembrane region" description="Helical" evidence="8">
    <location>
        <begin position="443"/>
        <end position="461"/>
    </location>
</feature>
<accession>A0A5C1AJ43</accession>
<dbReference type="GO" id="GO:0016763">
    <property type="term" value="F:pentosyltransferase activity"/>
    <property type="evidence" value="ECO:0007669"/>
    <property type="project" value="TreeGrafter"/>
</dbReference>